<dbReference type="PANTHER" id="PTHR45618">
    <property type="entry name" value="MITOCHONDRIAL DICARBOXYLATE CARRIER-RELATED"/>
    <property type="match status" value="1"/>
</dbReference>
<name>A0ABN9PD67_9DINO</name>
<feature type="repeat" description="Solcar" evidence="8">
    <location>
        <begin position="1"/>
        <end position="62"/>
    </location>
</feature>
<reference evidence="11" key="1">
    <citation type="submission" date="2023-10" db="EMBL/GenBank/DDBJ databases">
        <authorList>
            <person name="Chen Y."/>
            <person name="Shah S."/>
            <person name="Dougan E. K."/>
            <person name="Thang M."/>
            <person name="Chan C."/>
        </authorList>
    </citation>
    <scope>NUCLEOTIDE SEQUENCE [LARGE SCALE GENOMIC DNA]</scope>
</reference>
<dbReference type="InterPro" id="IPR018108">
    <property type="entry name" value="MCP_transmembrane"/>
</dbReference>
<evidence type="ECO:0000256" key="2">
    <source>
        <dbReference type="ARBA" id="ARBA00006375"/>
    </source>
</evidence>
<evidence type="ECO:0000256" key="5">
    <source>
        <dbReference type="ARBA" id="ARBA00022737"/>
    </source>
</evidence>
<evidence type="ECO:0000256" key="3">
    <source>
        <dbReference type="ARBA" id="ARBA00022448"/>
    </source>
</evidence>
<dbReference type="Pfam" id="PF00153">
    <property type="entry name" value="Mito_carr"/>
    <property type="match status" value="2"/>
</dbReference>
<feature type="transmembrane region" description="Helical" evidence="10">
    <location>
        <begin position="76"/>
        <end position="97"/>
    </location>
</feature>
<gene>
    <name evidence="11" type="ORF">PCOR1329_LOCUS1349</name>
</gene>
<evidence type="ECO:0000256" key="7">
    <source>
        <dbReference type="ARBA" id="ARBA00023136"/>
    </source>
</evidence>
<evidence type="ECO:0000256" key="10">
    <source>
        <dbReference type="SAM" id="Phobius"/>
    </source>
</evidence>
<comment type="similarity">
    <text evidence="2 9">Belongs to the mitochondrial carrier (TC 2.A.29) family.</text>
</comment>
<feature type="repeat" description="Solcar" evidence="8">
    <location>
        <begin position="71"/>
        <end position="162"/>
    </location>
</feature>
<protein>
    <submittedName>
        <fullName evidence="11">Uncharacterized protein</fullName>
    </submittedName>
</protein>
<organism evidence="11 12">
    <name type="scientific">Prorocentrum cordatum</name>
    <dbReference type="NCBI Taxonomy" id="2364126"/>
    <lineage>
        <taxon>Eukaryota</taxon>
        <taxon>Sar</taxon>
        <taxon>Alveolata</taxon>
        <taxon>Dinophyceae</taxon>
        <taxon>Prorocentrales</taxon>
        <taxon>Prorocentraceae</taxon>
        <taxon>Prorocentrum</taxon>
    </lineage>
</organism>
<dbReference type="InterPro" id="IPR023395">
    <property type="entry name" value="MCP_dom_sf"/>
</dbReference>
<accession>A0ABN9PD67</accession>
<comment type="caution">
    <text evidence="11">The sequence shown here is derived from an EMBL/GenBank/DDBJ whole genome shotgun (WGS) entry which is preliminary data.</text>
</comment>
<evidence type="ECO:0000256" key="8">
    <source>
        <dbReference type="PROSITE-ProRule" id="PRU00282"/>
    </source>
</evidence>
<dbReference type="InterPro" id="IPR050391">
    <property type="entry name" value="Mito_Metabolite_Transporter"/>
</dbReference>
<evidence type="ECO:0000256" key="4">
    <source>
        <dbReference type="ARBA" id="ARBA00022692"/>
    </source>
</evidence>
<evidence type="ECO:0000256" key="9">
    <source>
        <dbReference type="RuleBase" id="RU000488"/>
    </source>
</evidence>
<keyword evidence="4 8" id="KW-0812">Transmembrane</keyword>
<keyword evidence="7 8" id="KW-0472">Membrane</keyword>
<dbReference type="Proteomes" id="UP001189429">
    <property type="component" value="Unassembled WGS sequence"/>
</dbReference>
<keyword evidence="12" id="KW-1185">Reference proteome</keyword>
<keyword evidence="5" id="KW-0677">Repeat</keyword>
<evidence type="ECO:0000256" key="6">
    <source>
        <dbReference type="ARBA" id="ARBA00022989"/>
    </source>
</evidence>
<proteinExistence type="inferred from homology"/>
<keyword evidence="6 10" id="KW-1133">Transmembrane helix</keyword>
<sequence>MQSDALLPEAERRGYRHVFHALRVIVAEESSAGLFKGAAATATRAMALNFGMLSFSSKAKEHIASLGYAPGGGAQIFGAAAVGGFFGAFFSLPFDFVKTQIQKMKADPVTQQMPYKGPVDCVVKTMAAGGPLRFYAGFPTYFMRTAPLSMITLVAQDFVRNMWAKVGL</sequence>
<dbReference type="SUPFAM" id="SSF103506">
    <property type="entry name" value="Mitochondrial carrier"/>
    <property type="match status" value="1"/>
</dbReference>
<comment type="subcellular location">
    <subcellularLocation>
        <location evidence="1">Membrane</location>
        <topology evidence="1">Multi-pass membrane protein</topology>
    </subcellularLocation>
</comment>
<evidence type="ECO:0000313" key="12">
    <source>
        <dbReference type="Proteomes" id="UP001189429"/>
    </source>
</evidence>
<dbReference type="EMBL" id="CAUYUJ010000327">
    <property type="protein sequence ID" value="CAK0789946.1"/>
    <property type="molecule type" value="Genomic_DNA"/>
</dbReference>
<dbReference type="PROSITE" id="PS50920">
    <property type="entry name" value="SOLCAR"/>
    <property type="match status" value="2"/>
</dbReference>
<dbReference type="Gene3D" id="1.50.40.10">
    <property type="entry name" value="Mitochondrial carrier domain"/>
    <property type="match status" value="1"/>
</dbReference>
<evidence type="ECO:0000313" key="11">
    <source>
        <dbReference type="EMBL" id="CAK0789946.1"/>
    </source>
</evidence>
<keyword evidence="3 9" id="KW-0813">Transport</keyword>
<evidence type="ECO:0000256" key="1">
    <source>
        <dbReference type="ARBA" id="ARBA00004141"/>
    </source>
</evidence>